<dbReference type="InterPro" id="IPR025924">
    <property type="entry name" value="YHYH_dom"/>
</dbReference>
<name>A0ABQ3ICS1_9BACT</name>
<dbReference type="RefSeq" id="WP_189630893.1">
    <property type="nucleotide sequence ID" value="NZ_BNAG01000004.1"/>
</dbReference>
<sequence length="246" mass="27069">MKQKTLLFSTLLLALSCSDSGDGNAPQDEVTDVPAVYQRFTDNVTLYVEGEFLVIETDDIPNHPSPYFSQTDSRYEAYNGSNSNFHRNPNTIAEQNITLRIPLNPTPATQNEATPLGAIGISLNGVVFFNQYAGPNNQPLTNEIDSFDQYLGHPANSGNYHYHQEPLYLTTNNGSDALLGWLLDGYPVYGPVENGSRVNNGQLDEFHGHSHATTDYPEGIYHYHITDADPYINGSGFYGVAGTVTN</sequence>
<keyword evidence="1" id="KW-0732">Signal</keyword>
<accession>A0ABQ3ICS1</accession>
<comment type="caution">
    <text evidence="3">The sequence shown here is derived from an EMBL/GenBank/DDBJ whole genome shotgun (WGS) entry which is preliminary data.</text>
</comment>
<dbReference type="Pfam" id="PF14240">
    <property type="entry name" value="YHYH"/>
    <property type="match status" value="2"/>
</dbReference>
<keyword evidence="4" id="KW-1185">Reference proteome</keyword>
<organism evidence="3 4">
    <name type="scientific">Roseivirga thermotolerans</name>
    <dbReference type="NCBI Taxonomy" id="1758176"/>
    <lineage>
        <taxon>Bacteria</taxon>
        <taxon>Pseudomonadati</taxon>
        <taxon>Bacteroidota</taxon>
        <taxon>Cytophagia</taxon>
        <taxon>Cytophagales</taxon>
        <taxon>Roseivirgaceae</taxon>
        <taxon>Roseivirga</taxon>
    </lineage>
</organism>
<evidence type="ECO:0000313" key="3">
    <source>
        <dbReference type="EMBL" id="GHE70539.1"/>
    </source>
</evidence>
<evidence type="ECO:0000256" key="1">
    <source>
        <dbReference type="SAM" id="SignalP"/>
    </source>
</evidence>
<evidence type="ECO:0000259" key="2">
    <source>
        <dbReference type="Pfam" id="PF14240"/>
    </source>
</evidence>
<proteinExistence type="predicted"/>
<dbReference type="PROSITE" id="PS51257">
    <property type="entry name" value="PROKAR_LIPOPROTEIN"/>
    <property type="match status" value="1"/>
</dbReference>
<reference evidence="4" key="1">
    <citation type="journal article" date="2019" name="Int. J. Syst. Evol. Microbiol.">
        <title>The Global Catalogue of Microorganisms (GCM) 10K type strain sequencing project: providing services to taxonomists for standard genome sequencing and annotation.</title>
        <authorList>
            <consortium name="The Broad Institute Genomics Platform"/>
            <consortium name="The Broad Institute Genome Sequencing Center for Infectious Disease"/>
            <person name="Wu L."/>
            <person name="Ma J."/>
        </authorList>
    </citation>
    <scope>NUCLEOTIDE SEQUENCE [LARGE SCALE GENOMIC DNA]</scope>
    <source>
        <strain evidence="4">CGMCC 1.15111</strain>
    </source>
</reference>
<dbReference type="PANTHER" id="PTHR30289">
    <property type="entry name" value="UNCHARACTERIZED PROTEIN YBCL-RELATED"/>
    <property type="match status" value="1"/>
</dbReference>
<dbReference type="Proteomes" id="UP000658258">
    <property type="component" value="Unassembled WGS sequence"/>
</dbReference>
<feature type="signal peptide" evidence="1">
    <location>
        <begin position="1"/>
        <end position="21"/>
    </location>
</feature>
<evidence type="ECO:0000313" key="4">
    <source>
        <dbReference type="Proteomes" id="UP000658258"/>
    </source>
</evidence>
<feature type="domain" description="YHYH" evidence="2">
    <location>
        <begin position="199"/>
        <end position="233"/>
    </location>
</feature>
<dbReference type="EMBL" id="BNAG01000004">
    <property type="protein sequence ID" value="GHE70539.1"/>
    <property type="molecule type" value="Genomic_DNA"/>
</dbReference>
<feature type="domain" description="YHYH" evidence="2">
    <location>
        <begin position="99"/>
        <end position="192"/>
    </location>
</feature>
<gene>
    <name evidence="3" type="ORF">GCM10011340_27800</name>
</gene>
<protein>
    <recommendedName>
        <fullName evidence="2">YHYH domain-containing protein</fullName>
    </recommendedName>
</protein>
<feature type="chain" id="PRO_5046967851" description="YHYH domain-containing protein" evidence="1">
    <location>
        <begin position="22"/>
        <end position="246"/>
    </location>
</feature>
<dbReference type="PANTHER" id="PTHR30289:SF8">
    <property type="entry name" value="YHYH DOMAIN-CONTAINING PROTEIN"/>
    <property type="match status" value="1"/>
</dbReference>